<organism evidence="2 3">
    <name type="scientific">Streptomyces triticagri</name>
    <dbReference type="NCBI Taxonomy" id="2293568"/>
    <lineage>
        <taxon>Bacteria</taxon>
        <taxon>Bacillati</taxon>
        <taxon>Actinomycetota</taxon>
        <taxon>Actinomycetes</taxon>
        <taxon>Kitasatosporales</taxon>
        <taxon>Streptomycetaceae</taxon>
        <taxon>Streptomyces</taxon>
    </lineage>
</organism>
<dbReference type="InterPro" id="IPR023286">
    <property type="entry name" value="ABATE_dom_sf"/>
</dbReference>
<dbReference type="Pfam" id="PF11706">
    <property type="entry name" value="zf-CGNR"/>
    <property type="match status" value="1"/>
</dbReference>
<dbReference type="Gene3D" id="1.10.3300.10">
    <property type="entry name" value="Jann2411-like domain"/>
    <property type="match status" value="1"/>
</dbReference>
<name>A0A372MAK3_9ACTN</name>
<evidence type="ECO:0000259" key="1">
    <source>
        <dbReference type="Pfam" id="PF11706"/>
    </source>
</evidence>
<dbReference type="SUPFAM" id="SSF160904">
    <property type="entry name" value="Jann2411-like"/>
    <property type="match status" value="1"/>
</dbReference>
<gene>
    <name evidence="2" type="ORF">DY218_04410</name>
</gene>
<evidence type="ECO:0000313" key="3">
    <source>
        <dbReference type="Proteomes" id="UP000263094"/>
    </source>
</evidence>
<dbReference type="AlphaFoldDB" id="A0A372MAK3"/>
<accession>A0A372MAK3</accession>
<keyword evidence="3" id="KW-1185">Reference proteome</keyword>
<dbReference type="RefSeq" id="WP_128554571.1">
    <property type="nucleotide sequence ID" value="NZ_QUAK01000022.1"/>
</dbReference>
<dbReference type="PANTHER" id="PTHR35525:SF3">
    <property type="entry name" value="BLL6575 PROTEIN"/>
    <property type="match status" value="1"/>
</dbReference>
<protein>
    <submittedName>
        <fullName evidence="2">CGNR zinc finger domain-containing protein</fullName>
    </submittedName>
</protein>
<dbReference type="OrthoDB" id="123307at2"/>
<proteinExistence type="predicted"/>
<comment type="caution">
    <text evidence="2">The sequence shown here is derived from an EMBL/GenBank/DDBJ whole genome shotgun (WGS) entry which is preliminary data.</text>
</comment>
<dbReference type="PANTHER" id="PTHR35525">
    <property type="entry name" value="BLL6575 PROTEIN"/>
    <property type="match status" value="1"/>
</dbReference>
<reference evidence="2 3" key="1">
    <citation type="submission" date="2018-08" db="EMBL/GenBank/DDBJ databases">
        <title>Isolation, diversity and antifungal activity of Actinobacteria from wheat.</title>
        <authorList>
            <person name="Han C."/>
        </authorList>
    </citation>
    <scope>NUCLEOTIDE SEQUENCE [LARGE SCALE GENOMIC DNA]</scope>
    <source>
        <strain evidence="2 3">NEAU-YY421</strain>
    </source>
</reference>
<dbReference type="EMBL" id="QUAK01000022">
    <property type="protein sequence ID" value="RFU87921.1"/>
    <property type="molecule type" value="Genomic_DNA"/>
</dbReference>
<dbReference type="InterPro" id="IPR010852">
    <property type="entry name" value="ABATE"/>
</dbReference>
<dbReference type="Proteomes" id="UP000263094">
    <property type="component" value="Unassembled WGS sequence"/>
</dbReference>
<evidence type="ECO:0000313" key="2">
    <source>
        <dbReference type="EMBL" id="RFU87921.1"/>
    </source>
</evidence>
<sequence>MTERAPAPGGLALVQRLVNTVDLDTGEDSLDDEKVRRELGITADGTGQARELREALRAACLAHAGHPPHQPVRPLGELLAQAPLFIDVDGATGAAALHPADPDPLTSRIAAAIAQGVTDGSWLRLKACHAPDCHWAFYDRSPAGRGRWCVMSVCGSRSKMRAYRARRAGGVPD</sequence>
<feature type="domain" description="Zinc finger CGNR" evidence="1">
    <location>
        <begin position="124"/>
        <end position="167"/>
    </location>
</feature>
<dbReference type="InterPro" id="IPR021005">
    <property type="entry name" value="Znf_CGNR"/>
</dbReference>